<keyword evidence="1" id="KW-1133">Transmembrane helix</keyword>
<evidence type="ECO:0000313" key="3">
    <source>
        <dbReference type="Proteomes" id="UP000811609"/>
    </source>
</evidence>
<keyword evidence="1" id="KW-0812">Transmembrane</keyword>
<protein>
    <submittedName>
        <fullName evidence="2">Uncharacterized protein</fullName>
    </submittedName>
</protein>
<sequence>MVSQNLRVITRGSACHNVLGTKSYPNMKHGYGFQLGNQLLWVAQIRNIGTGIKECHSDEGRRTDLPISAFQILLYYKLFKFSSFKIKLRGWVSAIQISGIILIATFLKPHQFLLLFCLAFHVSNATFPPPFPYSLLGHYCMRHVQKIIF</sequence>
<dbReference type="AlphaFoldDB" id="A0A8T1PDK9"/>
<keyword evidence="3" id="KW-1185">Reference proteome</keyword>
<accession>A0A8T1PDK9</accession>
<dbReference type="Proteomes" id="UP000811609">
    <property type="component" value="Chromosome 9"/>
</dbReference>
<reference evidence="2" key="1">
    <citation type="submission" date="2020-12" db="EMBL/GenBank/DDBJ databases">
        <title>WGS assembly of Carya illinoinensis cv. Pawnee.</title>
        <authorList>
            <person name="Platts A."/>
            <person name="Shu S."/>
            <person name="Wright S."/>
            <person name="Barry K."/>
            <person name="Edger P."/>
            <person name="Pires J.C."/>
            <person name="Schmutz J."/>
        </authorList>
    </citation>
    <scope>NUCLEOTIDE SEQUENCE</scope>
    <source>
        <tissue evidence="2">Leaf</tissue>
    </source>
</reference>
<comment type="caution">
    <text evidence="2">The sequence shown here is derived from an EMBL/GenBank/DDBJ whole genome shotgun (WGS) entry which is preliminary data.</text>
</comment>
<feature type="transmembrane region" description="Helical" evidence="1">
    <location>
        <begin position="88"/>
        <end position="107"/>
    </location>
</feature>
<name>A0A8T1PDK9_CARIL</name>
<dbReference type="EMBL" id="CM031817">
    <property type="protein sequence ID" value="KAG6642726.1"/>
    <property type="molecule type" value="Genomic_DNA"/>
</dbReference>
<gene>
    <name evidence="2" type="ORF">CIPAW_09G160600</name>
</gene>
<proteinExistence type="predicted"/>
<organism evidence="2 3">
    <name type="scientific">Carya illinoinensis</name>
    <name type="common">Pecan</name>
    <dbReference type="NCBI Taxonomy" id="32201"/>
    <lineage>
        <taxon>Eukaryota</taxon>
        <taxon>Viridiplantae</taxon>
        <taxon>Streptophyta</taxon>
        <taxon>Embryophyta</taxon>
        <taxon>Tracheophyta</taxon>
        <taxon>Spermatophyta</taxon>
        <taxon>Magnoliopsida</taxon>
        <taxon>eudicotyledons</taxon>
        <taxon>Gunneridae</taxon>
        <taxon>Pentapetalae</taxon>
        <taxon>rosids</taxon>
        <taxon>fabids</taxon>
        <taxon>Fagales</taxon>
        <taxon>Juglandaceae</taxon>
        <taxon>Carya</taxon>
    </lineage>
</organism>
<evidence type="ECO:0000313" key="2">
    <source>
        <dbReference type="EMBL" id="KAG6642726.1"/>
    </source>
</evidence>
<evidence type="ECO:0000256" key="1">
    <source>
        <dbReference type="SAM" id="Phobius"/>
    </source>
</evidence>
<keyword evidence="1" id="KW-0472">Membrane</keyword>